<dbReference type="SUPFAM" id="SSF56300">
    <property type="entry name" value="Metallo-dependent phosphatases"/>
    <property type="match status" value="1"/>
</dbReference>
<evidence type="ECO:0000259" key="3">
    <source>
        <dbReference type="SMART" id="SM00854"/>
    </source>
</evidence>
<protein>
    <recommendedName>
        <fullName evidence="3">Capsule synthesis protein CapA domain-containing protein</fullName>
    </recommendedName>
</protein>
<feature type="region of interest" description="Disordered" evidence="2">
    <location>
        <begin position="425"/>
        <end position="444"/>
    </location>
</feature>
<organism evidence="4 5">
    <name type="scientific">Actinomycetospora straminea</name>
    <dbReference type="NCBI Taxonomy" id="663607"/>
    <lineage>
        <taxon>Bacteria</taxon>
        <taxon>Bacillati</taxon>
        <taxon>Actinomycetota</taxon>
        <taxon>Actinomycetes</taxon>
        <taxon>Pseudonocardiales</taxon>
        <taxon>Pseudonocardiaceae</taxon>
        <taxon>Actinomycetospora</taxon>
    </lineage>
</organism>
<feature type="domain" description="Capsule synthesis protein CapA" evidence="3">
    <location>
        <begin position="77"/>
        <end position="347"/>
    </location>
</feature>
<evidence type="ECO:0000313" key="5">
    <source>
        <dbReference type="Proteomes" id="UP001500457"/>
    </source>
</evidence>
<dbReference type="InterPro" id="IPR052169">
    <property type="entry name" value="CW_Biosynth-Accessory"/>
</dbReference>
<dbReference type="Pfam" id="PF13620">
    <property type="entry name" value="CarboxypepD_reg"/>
    <property type="match status" value="1"/>
</dbReference>
<dbReference type="PANTHER" id="PTHR33393">
    <property type="entry name" value="POLYGLUTAMINE SYNTHESIS ACCESSORY PROTEIN RV0574C-RELATED"/>
    <property type="match status" value="1"/>
</dbReference>
<sequence>MTGRVIALDGSPLAGAEISAGAERTRSDANGFFSVPVAPGGAWISASRAGFLGRTRAGFQGDPLLIRMTPDDGETVALQFGGDVMMGRRFFDPNEDGVTSDGLIKDPSNVEEHVSLLSSVAPLLAQADLTAVNVESPISDEPFVNALGPRTDRAHPTKEFVFASGPAMPEALATAGVDVVGLANNHQYDLLEPGVRSTVDGFARAGFTPGLRQFGLGNSVDAAYVPAVIGAKGARFAFLGCTTITGTENPISYVAGPGKGGAAPCDPGRVRDSVAAASASGAVVIFSVHGGFEYGRQPSGQVESYTAIARQAGATLVVNAHPHVVGGMDWDGGSLAAWSLGNLVFDQTVWPTFQSYVLNVHVRRGQIIRAFLEPVAIEGYVARGIRSDLAERVTRTAGGLSRGPFVMEDGALELDVARASSTARRLATVEPPDDGRISEVTPGWMPREATPGVVDLGRDLLWSGEFENDVLGVGPGALWTQGPDTRVVPDDAAGRGLVYELQRDNGDPAPAIGTTTHRLLLTDPNSERLRRLNKDDEEPGTRATPLPVARPASRARVSLAGSVRLSQGAQLELQLSWFADTRGPSTGQTVRVLHGETDRGGWQPLRIDADAPPDAVAVGVFARLTSPADMRGDGTPDEVSARLDAFRLIEWSVPGAMAPSQATHVRSAPGGSVRLEGSSLGTGEQLPPPLLPLGP</sequence>
<keyword evidence="5" id="KW-1185">Reference proteome</keyword>
<dbReference type="PANTHER" id="PTHR33393:SF13">
    <property type="entry name" value="PGA BIOSYNTHESIS PROTEIN CAPA"/>
    <property type="match status" value="1"/>
</dbReference>
<comment type="similarity">
    <text evidence="1">Belongs to the CapA family.</text>
</comment>
<proteinExistence type="inferred from homology"/>
<evidence type="ECO:0000313" key="4">
    <source>
        <dbReference type="EMBL" id="GAA4866747.1"/>
    </source>
</evidence>
<evidence type="ECO:0000256" key="1">
    <source>
        <dbReference type="ARBA" id="ARBA00005662"/>
    </source>
</evidence>
<dbReference type="Gene3D" id="3.60.21.10">
    <property type="match status" value="1"/>
</dbReference>
<dbReference type="InterPro" id="IPR008969">
    <property type="entry name" value="CarboxyPept-like_regulatory"/>
</dbReference>
<comment type="caution">
    <text evidence="4">The sequence shown here is derived from an EMBL/GenBank/DDBJ whole genome shotgun (WGS) entry which is preliminary data.</text>
</comment>
<name>A0ABP9E1K9_9PSEU</name>
<feature type="compositionally biased region" description="Pro residues" evidence="2">
    <location>
        <begin position="686"/>
        <end position="695"/>
    </location>
</feature>
<reference evidence="5" key="1">
    <citation type="journal article" date="2019" name="Int. J. Syst. Evol. Microbiol.">
        <title>The Global Catalogue of Microorganisms (GCM) 10K type strain sequencing project: providing services to taxonomists for standard genome sequencing and annotation.</title>
        <authorList>
            <consortium name="The Broad Institute Genomics Platform"/>
            <consortium name="The Broad Institute Genome Sequencing Center for Infectious Disease"/>
            <person name="Wu L."/>
            <person name="Ma J."/>
        </authorList>
    </citation>
    <scope>NUCLEOTIDE SEQUENCE [LARGE SCALE GENOMIC DNA]</scope>
    <source>
        <strain evidence="5">JCM 17983</strain>
    </source>
</reference>
<accession>A0ABP9E1K9</accession>
<feature type="region of interest" description="Disordered" evidence="2">
    <location>
        <begin position="659"/>
        <end position="695"/>
    </location>
</feature>
<evidence type="ECO:0000256" key="2">
    <source>
        <dbReference type="SAM" id="MobiDB-lite"/>
    </source>
</evidence>
<dbReference type="Pfam" id="PF09587">
    <property type="entry name" value="PGA_cap"/>
    <property type="match status" value="1"/>
</dbReference>
<dbReference type="Proteomes" id="UP001500457">
    <property type="component" value="Unassembled WGS sequence"/>
</dbReference>
<dbReference type="SMART" id="SM00854">
    <property type="entry name" value="PGA_cap"/>
    <property type="match status" value="1"/>
</dbReference>
<dbReference type="InterPro" id="IPR029052">
    <property type="entry name" value="Metallo-depent_PP-like"/>
</dbReference>
<dbReference type="SUPFAM" id="SSF49464">
    <property type="entry name" value="Carboxypeptidase regulatory domain-like"/>
    <property type="match status" value="1"/>
</dbReference>
<dbReference type="CDD" id="cd07381">
    <property type="entry name" value="MPP_CapA"/>
    <property type="match status" value="1"/>
</dbReference>
<gene>
    <name evidence="4" type="ORF">GCM10023203_13920</name>
</gene>
<dbReference type="EMBL" id="BAABHQ010000002">
    <property type="protein sequence ID" value="GAA4866747.1"/>
    <property type="molecule type" value="Genomic_DNA"/>
</dbReference>
<dbReference type="InterPro" id="IPR019079">
    <property type="entry name" value="Capsule_synth_CapA"/>
</dbReference>